<dbReference type="AlphaFoldDB" id="A0A843YUT8"/>
<gene>
    <name evidence="2" type="ORF">GEV47_11340</name>
</gene>
<organism evidence="2 3">
    <name type="scientific">Glaciimonas soli</name>
    <dbReference type="NCBI Taxonomy" id="2590999"/>
    <lineage>
        <taxon>Bacteria</taxon>
        <taxon>Pseudomonadati</taxon>
        <taxon>Pseudomonadota</taxon>
        <taxon>Betaproteobacteria</taxon>
        <taxon>Burkholderiales</taxon>
        <taxon>Oxalobacteraceae</taxon>
        <taxon>Glaciimonas</taxon>
    </lineage>
</organism>
<dbReference type="GO" id="GO:0015074">
    <property type="term" value="P:DNA integration"/>
    <property type="evidence" value="ECO:0007669"/>
    <property type="project" value="InterPro"/>
</dbReference>
<evidence type="ECO:0000313" key="2">
    <source>
        <dbReference type="EMBL" id="MQR01268.1"/>
    </source>
</evidence>
<proteinExistence type="predicted"/>
<dbReference type="InterPro" id="IPR001584">
    <property type="entry name" value="Integrase_cat-core"/>
</dbReference>
<evidence type="ECO:0000259" key="1">
    <source>
        <dbReference type="Pfam" id="PF13333"/>
    </source>
</evidence>
<sequence>MKKERIKRKIYRTRDETKSDIFDYIESFCNCKRRHRYIDQMSPLACEKLHRGS</sequence>
<accession>A0A843YUT8</accession>
<dbReference type="OrthoDB" id="8885680at2"/>
<dbReference type="Pfam" id="PF13333">
    <property type="entry name" value="rve_2"/>
    <property type="match status" value="1"/>
</dbReference>
<reference evidence="2 3" key="1">
    <citation type="submission" date="2019-10" db="EMBL/GenBank/DDBJ databases">
        <title>Glaciimonas soli sp. nov., a psychrophilic bacterium isolated from the forest soil of a high elevation mountain in Taiwan.</title>
        <authorList>
            <person name="Wang L.-T."/>
            <person name="Shieh W.Y."/>
        </authorList>
    </citation>
    <scope>NUCLEOTIDE SEQUENCE [LARGE SCALE GENOMIC DNA]</scope>
    <source>
        <strain evidence="2 3">GS1</strain>
    </source>
</reference>
<dbReference type="EMBL" id="WINI01000006">
    <property type="protein sequence ID" value="MQR01268.1"/>
    <property type="molecule type" value="Genomic_DNA"/>
</dbReference>
<keyword evidence="3" id="KW-1185">Reference proteome</keyword>
<evidence type="ECO:0000313" key="3">
    <source>
        <dbReference type="Proteomes" id="UP000451565"/>
    </source>
</evidence>
<feature type="domain" description="Integrase catalytic" evidence="1">
    <location>
        <begin position="2"/>
        <end position="44"/>
    </location>
</feature>
<name>A0A843YUT8_9BURK</name>
<comment type="caution">
    <text evidence="2">The sequence shown here is derived from an EMBL/GenBank/DDBJ whole genome shotgun (WGS) entry which is preliminary data.</text>
</comment>
<protein>
    <submittedName>
        <fullName evidence="2">IS3 family transposase</fullName>
    </submittedName>
</protein>
<dbReference type="Proteomes" id="UP000451565">
    <property type="component" value="Unassembled WGS sequence"/>
</dbReference>